<keyword evidence="9" id="KW-1003">Cell membrane</keyword>
<keyword evidence="3 9" id="KW-0813">Transport</keyword>
<evidence type="ECO:0000256" key="1">
    <source>
        <dbReference type="ARBA" id="ARBA00004141"/>
    </source>
</evidence>
<dbReference type="EMBL" id="MFBT01000027">
    <property type="protein sequence ID" value="OGD98929.1"/>
    <property type="molecule type" value="Genomic_DNA"/>
</dbReference>
<keyword evidence="7 9" id="KW-0811">Translocation</keyword>
<gene>
    <name evidence="10" type="ORF">A3B54_01100</name>
</gene>
<dbReference type="GO" id="GO:0005886">
    <property type="term" value="C:plasma membrane"/>
    <property type="evidence" value="ECO:0007669"/>
    <property type="project" value="UniProtKB-SubCell"/>
</dbReference>
<dbReference type="AlphaFoldDB" id="A0A1F5H4D3"/>
<dbReference type="Proteomes" id="UP000177039">
    <property type="component" value="Unassembled WGS sequence"/>
</dbReference>
<evidence type="ECO:0000313" key="11">
    <source>
        <dbReference type="Proteomes" id="UP000177039"/>
    </source>
</evidence>
<name>A0A1F5H4D3_9BACT</name>
<proteinExistence type="inferred from homology"/>
<keyword evidence="5 9" id="KW-0653">Protein transport</keyword>
<evidence type="ECO:0000313" key="10">
    <source>
        <dbReference type="EMBL" id="OGD98929.1"/>
    </source>
</evidence>
<evidence type="ECO:0000256" key="9">
    <source>
        <dbReference type="RuleBase" id="RU365087"/>
    </source>
</evidence>
<comment type="similarity">
    <text evidence="2 9">Belongs to the SecG family.</text>
</comment>
<reference evidence="10 11" key="1">
    <citation type="journal article" date="2016" name="Nat. Commun.">
        <title>Thousands of microbial genomes shed light on interconnected biogeochemical processes in an aquifer system.</title>
        <authorList>
            <person name="Anantharaman K."/>
            <person name="Brown C.T."/>
            <person name="Hug L.A."/>
            <person name="Sharon I."/>
            <person name="Castelle C.J."/>
            <person name="Probst A.J."/>
            <person name="Thomas B.C."/>
            <person name="Singh A."/>
            <person name="Wilkins M.J."/>
            <person name="Karaoz U."/>
            <person name="Brodie E.L."/>
            <person name="Williams K.H."/>
            <person name="Hubbard S.S."/>
            <person name="Banfield J.F."/>
        </authorList>
    </citation>
    <scope>NUCLEOTIDE SEQUENCE [LARGE SCALE GENOMIC DNA]</scope>
</reference>
<accession>A0A1F5H4D3</accession>
<sequence>MKNILLLAQIAVSITLIVVILLQAKGAGLSSVFGGQGTFYRSKRGIEKLFFFLTIFLALLFLIFSVAGVTL</sequence>
<comment type="caution">
    <text evidence="9">Lacks conserved residue(s) required for the propagation of feature annotation.</text>
</comment>
<evidence type="ECO:0000256" key="4">
    <source>
        <dbReference type="ARBA" id="ARBA00022692"/>
    </source>
</evidence>
<keyword evidence="8 9" id="KW-0472">Membrane</keyword>
<dbReference type="GO" id="GO:0009306">
    <property type="term" value="P:protein secretion"/>
    <property type="evidence" value="ECO:0007669"/>
    <property type="project" value="UniProtKB-UniRule"/>
</dbReference>
<comment type="caution">
    <text evidence="10">The sequence shown here is derived from an EMBL/GenBank/DDBJ whole genome shotgun (WGS) entry which is preliminary data.</text>
</comment>
<dbReference type="InterPro" id="IPR004692">
    <property type="entry name" value="SecG"/>
</dbReference>
<evidence type="ECO:0000256" key="8">
    <source>
        <dbReference type="ARBA" id="ARBA00023136"/>
    </source>
</evidence>
<dbReference type="GO" id="GO:0015450">
    <property type="term" value="F:protein-transporting ATPase activity"/>
    <property type="evidence" value="ECO:0007669"/>
    <property type="project" value="UniProtKB-UniRule"/>
</dbReference>
<comment type="function">
    <text evidence="9">Involved in protein export. Participates in an early event of protein translocation.</text>
</comment>
<keyword evidence="4 9" id="KW-0812">Transmembrane</keyword>
<dbReference type="NCBIfam" id="TIGR00810">
    <property type="entry name" value="secG"/>
    <property type="match status" value="1"/>
</dbReference>
<evidence type="ECO:0000256" key="2">
    <source>
        <dbReference type="ARBA" id="ARBA00008445"/>
    </source>
</evidence>
<comment type="subcellular location">
    <subcellularLocation>
        <location evidence="9">Cell membrane</location>
        <topology evidence="9">Multi-pass membrane protein</topology>
    </subcellularLocation>
    <subcellularLocation>
        <location evidence="1">Membrane</location>
        <topology evidence="1">Multi-pass membrane protein</topology>
    </subcellularLocation>
</comment>
<evidence type="ECO:0000256" key="7">
    <source>
        <dbReference type="ARBA" id="ARBA00023010"/>
    </source>
</evidence>
<evidence type="ECO:0000256" key="6">
    <source>
        <dbReference type="ARBA" id="ARBA00022989"/>
    </source>
</evidence>
<evidence type="ECO:0000256" key="3">
    <source>
        <dbReference type="ARBA" id="ARBA00022448"/>
    </source>
</evidence>
<keyword evidence="6 9" id="KW-1133">Transmembrane helix</keyword>
<protein>
    <recommendedName>
        <fullName evidence="9">Protein-export membrane protein SecG</fullName>
    </recommendedName>
</protein>
<evidence type="ECO:0000256" key="5">
    <source>
        <dbReference type="ARBA" id="ARBA00022927"/>
    </source>
</evidence>
<dbReference type="Pfam" id="PF03840">
    <property type="entry name" value="SecG"/>
    <property type="match status" value="1"/>
</dbReference>
<organism evidence="10 11">
    <name type="scientific">Candidatus Curtissbacteria bacterium RIFCSPLOWO2_01_FULL_42_50</name>
    <dbReference type="NCBI Taxonomy" id="1797730"/>
    <lineage>
        <taxon>Bacteria</taxon>
        <taxon>Candidatus Curtissiibacteriota</taxon>
    </lineage>
</organism>
<feature type="transmembrane region" description="Helical" evidence="9">
    <location>
        <begin position="50"/>
        <end position="69"/>
    </location>
</feature>